<dbReference type="AlphaFoldDB" id="A0A667Z5L9"/>
<keyword evidence="10" id="KW-0732">Signal</keyword>
<dbReference type="Pfam" id="PF15967">
    <property type="entry name" value="Nucleoporin_FG2"/>
    <property type="match status" value="1"/>
</dbReference>
<dbReference type="GO" id="GO:0051028">
    <property type="term" value="P:mRNA transport"/>
    <property type="evidence" value="ECO:0007669"/>
    <property type="project" value="UniProtKB-KW"/>
</dbReference>
<evidence type="ECO:0000256" key="2">
    <source>
        <dbReference type="ARBA" id="ARBA00022448"/>
    </source>
</evidence>
<keyword evidence="12" id="KW-1185">Reference proteome</keyword>
<keyword evidence="8" id="KW-0175">Coiled coil</keyword>
<dbReference type="GO" id="GO:0005643">
    <property type="term" value="C:nuclear pore"/>
    <property type="evidence" value="ECO:0007669"/>
    <property type="project" value="UniProtKB-SubCell"/>
</dbReference>
<protein>
    <submittedName>
        <fullName evidence="11">Nucleoporin 58</fullName>
    </submittedName>
</protein>
<reference evidence="11" key="2">
    <citation type="submission" date="2025-08" db="UniProtKB">
        <authorList>
            <consortium name="Ensembl"/>
        </authorList>
    </citation>
    <scope>IDENTIFICATION</scope>
</reference>
<feature type="chain" id="PRO_5025592846" evidence="10">
    <location>
        <begin position="21"/>
        <end position="543"/>
    </location>
</feature>
<evidence type="ECO:0000256" key="3">
    <source>
        <dbReference type="ARBA" id="ARBA00022816"/>
    </source>
</evidence>
<dbReference type="Gene3D" id="6.10.140.1350">
    <property type="match status" value="1"/>
</dbReference>
<proteinExistence type="predicted"/>
<comment type="subcellular location">
    <subcellularLocation>
        <location evidence="1">Nucleus</location>
        <location evidence="1">Nuclear pore complex</location>
    </subcellularLocation>
</comment>
<evidence type="ECO:0000256" key="10">
    <source>
        <dbReference type="SAM" id="SignalP"/>
    </source>
</evidence>
<feature type="coiled-coil region" evidence="8">
    <location>
        <begin position="314"/>
        <end position="341"/>
    </location>
</feature>
<feature type="region of interest" description="Disordered" evidence="9">
    <location>
        <begin position="523"/>
        <end position="543"/>
    </location>
</feature>
<evidence type="ECO:0000256" key="9">
    <source>
        <dbReference type="SAM" id="MobiDB-lite"/>
    </source>
</evidence>
<keyword evidence="5" id="KW-0811">Translocation</keyword>
<reference evidence="11" key="3">
    <citation type="submission" date="2025-09" db="UniProtKB">
        <authorList>
            <consortium name="Ensembl"/>
        </authorList>
    </citation>
    <scope>IDENTIFICATION</scope>
</reference>
<reference evidence="11" key="1">
    <citation type="submission" date="2019-06" db="EMBL/GenBank/DDBJ databases">
        <authorList>
            <consortium name="Wellcome Sanger Institute Data Sharing"/>
        </authorList>
    </citation>
    <scope>NUCLEOTIDE SEQUENCE [LARGE SCALE GENOMIC DNA]</scope>
</reference>
<keyword evidence="4" id="KW-0653">Protein transport</keyword>
<evidence type="ECO:0000256" key="5">
    <source>
        <dbReference type="ARBA" id="ARBA00023010"/>
    </source>
</evidence>
<evidence type="ECO:0000313" key="11">
    <source>
        <dbReference type="Ensembl" id="ENSMMDP00005035502.1"/>
    </source>
</evidence>
<keyword evidence="6" id="KW-0906">Nuclear pore complex</keyword>
<keyword evidence="2" id="KW-0813">Transport</keyword>
<accession>A0A667Z5L9</accession>
<dbReference type="GO" id="GO:0015031">
    <property type="term" value="P:protein transport"/>
    <property type="evidence" value="ECO:0007669"/>
    <property type="project" value="UniProtKB-KW"/>
</dbReference>
<dbReference type="GO" id="GO:0017056">
    <property type="term" value="F:structural constituent of nuclear pore"/>
    <property type="evidence" value="ECO:0007669"/>
    <property type="project" value="InterPro"/>
</dbReference>
<dbReference type="GeneTree" id="ENSGT00730000111111"/>
<evidence type="ECO:0000256" key="7">
    <source>
        <dbReference type="ARBA" id="ARBA00023242"/>
    </source>
</evidence>
<feature type="signal peptide" evidence="10">
    <location>
        <begin position="1"/>
        <end position="20"/>
    </location>
</feature>
<dbReference type="Ensembl" id="ENSMMDT00005036280.1">
    <property type="protein sequence ID" value="ENSMMDP00005035502.1"/>
    <property type="gene ID" value="ENSMMDG00005016672.1"/>
</dbReference>
<gene>
    <name evidence="11" type="primary">NUP58</name>
    <name evidence="11" type="synonym">nup58</name>
</gene>
<name>A0A667Z5L9_9TELE</name>
<dbReference type="InterPro" id="IPR024882">
    <property type="entry name" value="NUP58/p45/49"/>
</dbReference>
<evidence type="ECO:0000256" key="6">
    <source>
        <dbReference type="ARBA" id="ARBA00023132"/>
    </source>
</evidence>
<keyword evidence="3" id="KW-0509">mRNA transport</keyword>
<dbReference type="PANTHER" id="PTHR13437:SF2">
    <property type="entry name" value="NUCLEOPORIN P58_P45"/>
    <property type="match status" value="1"/>
</dbReference>
<feature type="region of interest" description="Disordered" evidence="9">
    <location>
        <begin position="180"/>
        <end position="204"/>
    </location>
</feature>
<evidence type="ECO:0000256" key="8">
    <source>
        <dbReference type="SAM" id="Coils"/>
    </source>
</evidence>
<organism evidence="11 12">
    <name type="scientific">Myripristis murdjan</name>
    <name type="common">pinecone soldierfish</name>
    <dbReference type="NCBI Taxonomy" id="586833"/>
    <lineage>
        <taxon>Eukaryota</taxon>
        <taxon>Metazoa</taxon>
        <taxon>Chordata</taxon>
        <taxon>Craniata</taxon>
        <taxon>Vertebrata</taxon>
        <taxon>Euteleostomi</taxon>
        <taxon>Actinopterygii</taxon>
        <taxon>Neopterygii</taxon>
        <taxon>Teleostei</taxon>
        <taxon>Neoteleostei</taxon>
        <taxon>Acanthomorphata</taxon>
        <taxon>Holocentriformes</taxon>
        <taxon>Holocentridae</taxon>
        <taxon>Myripristis</taxon>
    </lineage>
</organism>
<evidence type="ECO:0000256" key="4">
    <source>
        <dbReference type="ARBA" id="ARBA00022927"/>
    </source>
</evidence>
<evidence type="ECO:0000256" key="1">
    <source>
        <dbReference type="ARBA" id="ARBA00004567"/>
    </source>
</evidence>
<evidence type="ECO:0000313" key="12">
    <source>
        <dbReference type="Proteomes" id="UP000472263"/>
    </source>
</evidence>
<dbReference type="GO" id="GO:0008139">
    <property type="term" value="F:nuclear localization sequence binding"/>
    <property type="evidence" value="ECO:0007669"/>
    <property type="project" value="InterPro"/>
</dbReference>
<sequence>GGFSFGSALGTAAAAAAAAAATPASTTSTTPALGLGGGLFGQKPAGGFSFNTPASSTPASTAAPTGFSLAFNKPAASATPFSLTTTTSSSAPAGTGLTLGSVLTSTAPQQPAATGFSLGLGSTTASTAAPTGLSLGGSLFSSTAGLGQTTLGGGGGLTLGSLVATSTAVSAAPAPSVGLGGVDFSTSSEKKSDKSSGANALDSKALKDENLPPVICQDVENFQKFVKEQKQVQEEISRMSSKAITKVQDDIKSLKQLLSVSASGLQRQALAIDKLKLETAQELKNADIALRTQKTPPGLQHENTAPSDYFRSLVEQFEVQLQQYRQQIEELENHLTTQSSGSHITPQDLSLAMQKLYQTFVAQAAQLQSVHENVKILKHQYLSYRRAFLEDSTDVFESKRASNRKWQSAPRVTTGPAPFSSVPNAAAVAMAATLTQQQQPTPGLTLTSMSLPPTGFGSGPGFGGVGTGGSSFGFSTASKPTGGSLSAGFGSTSSSGFNFSNPGINASAGLTFGVSNPPAAGFGAGGPLLQLKKPPVGNKRGKR</sequence>
<dbReference type="Proteomes" id="UP000472263">
    <property type="component" value="Chromosome 20"/>
</dbReference>
<keyword evidence="7" id="KW-0539">Nucleus</keyword>
<dbReference type="PANTHER" id="PTHR13437">
    <property type="entry name" value="NUCLEOPORIN P58/P45 NUCLEOPORIN-LIKE PROTEIN 1"/>
    <property type="match status" value="1"/>
</dbReference>